<feature type="transmembrane region" description="Helical" evidence="1">
    <location>
        <begin position="475"/>
        <end position="494"/>
    </location>
</feature>
<name>A0A2Z2KIK2_9BACL</name>
<evidence type="ECO:0000313" key="2">
    <source>
        <dbReference type="EMBL" id="ASA23955.1"/>
    </source>
</evidence>
<feature type="transmembrane region" description="Helical" evidence="1">
    <location>
        <begin position="179"/>
        <end position="201"/>
    </location>
</feature>
<keyword evidence="1" id="KW-1133">Transmembrane helix</keyword>
<dbReference type="KEGG" id="pdh:B9T62_26130"/>
<feature type="transmembrane region" description="Helical" evidence="1">
    <location>
        <begin position="110"/>
        <end position="132"/>
    </location>
</feature>
<proteinExistence type="predicted"/>
<dbReference type="Proteomes" id="UP000249890">
    <property type="component" value="Chromosome"/>
</dbReference>
<feature type="transmembrane region" description="Helical" evidence="1">
    <location>
        <begin position="144"/>
        <end position="167"/>
    </location>
</feature>
<dbReference type="AlphaFoldDB" id="A0A2Z2KIK2"/>
<protein>
    <submittedName>
        <fullName evidence="2">Uncharacterized protein</fullName>
    </submittedName>
</protein>
<sequence length="516" mass="57519">MTALKLLTGLEYSRYGLSGHGRKQQWFRFILILCMVVIAASYLLSKNTAPRAPFISGSLLIWILSSNFSMLHMLREPYAGHKAWLLTFPHPRRLLVTAKALSMLRFSGNFALLILLAESAVYFVLVQSGYYAPLSTNEWLITMLAHAAFAICILPVSIVFGLASSLFKSSLPVLGVIPYLLLWLLPFMVLPFVNAPILGWYDYKYSSAPYVLFYTLAVLLFGWPAAWLLLKRIAGHGMTALERPRYARERRVQASGRITRAHKTSGHPSGFAALYQLDSSRLRQWGGLKSVQAAKVCIPLGLAVLFCWLSTSSTDPLPLIPMLFVVPTLGATMWMMMRSSFERKQLIWWLSFPQSRLRLLLSSIASVWVAASRVNVVLGLSALAGLLTGPLFSEKTHFPLAESLQWLLFSFLTYTLVLTLALGLLQISYYFMKSKVLALLMLPLYVLIPFQQAFVKNVILHEPLVSSVLPDYSRLGLVALIGLPVATLSVLVGAQYMYTQLAVNADNDAALRTDSL</sequence>
<feature type="transmembrane region" description="Helical" evidence="1">
    <location>
        <begin position="26"/>
        <end position="45"/>
    </location>
</feature>
<accession>A0A2Z2KIK2</accession>
<feature type="transmembrane region" description="Helical" evidence="1">
    <location>
        <begin position="207"/>
        <end position="230"/>
    </location>
</feature>
<feature type="transmembrane region" description="Helical" evidence="1">
    <location>
        <begin position="317"/>
        <end position="336"/>
    </location>
</feature>
<reference evidence="2 3" key="1">
    <citation type="submission" date="2017-06" db="EMBL/GenBank/DDBJ databases">
        <title>Complete genome sequence of Paenibacillus donghaensis KCTC 13049T isolated from East Sea sediment, South Korea.</title>
        <authorList>
            <person name="Jung B.K."/>
            <person name="Hong S.-J."/>
            <person name="Shin J.-H."/>
        </authorList>
    </citation>
    <scope>NUCLEOTIDE SEQUENCE [LARGE SCALE GENOMIC DNA]</scope>
    <source>
        <strain evidence="2 3">KCTC 13049</strain>
    </source>
</reference>
<feature type="transmembrane region" description="Helical" evidence="1">
    <location>
        <begin position="404"/>
        <end position="425"/>
    </location>
</feature>
<evidence type="ECO:0000313" key="3">
    <source>
        <dbReference type="Proteomes" id="UP000249890"/>
    </source>
</evidence>
<organism evidence="2 3">
    <name type="scientific">Paenibacillus donghaensis</name>
    <dbReference type="NCBI Taxonomy" id="414771"/>
    <lineage>
        <taxon>Bacteria</taxon>
        <taxon>Bacillati</taxon>
        <taxon>Bacillota</taxon>
        <taxon>Bacilli</taxon>
        <taxon>Bacillales</taxon>
        <taxon>Paenibacillaceae</taxon>
        <taxon>Paenibacillus</taxon>
    </lineage>
</organism>
<evidence type="ECO:0000256" key="1">
    <source>
        <dbReference type="SAM" id="Phobius"/>
    </source>
</evidence>
<keyword evidence="1" id="KW-0472">Membrane</keyword>
<keyword evidence="1" id="KW-0812">Transmembrane</keyword>
<dbReference type="EMBL" id="CP021780">
    <property type="protein sequence ID" value="ASA23955.1"/>
    <property type="molecule type" value="Genomic_DNA"/>
</dbReference>
<feature type="transmembrane region" description="Helical" evidence="1">
    <location>
        <begin position="437"/>
        <end position="455"/>
    </location>
</feature>
<feature type="transmembrane region" description="Helical" evidence="1">
    <location>
        <begin position="293"/>
        <end position="311"/>
    </location>
</feature>
<dbReference type="OrthoDB" id="2620715at2"/>
<gene>
    <name evidence="2" type="ORF">B9T62_26130</name>
</gene>
<keyword evidence="3" id="KW-1185">Reference proteome</keyword>
<dbReference type="RefSeq" id="WP_087917940.1">
    <property type="nucleotide sequence ID" value="NZ_CP021780.1"/>
</dbReference>